<evidence type="ECO:0000313" key="2">
    <source>
        <dbReference type="Proteomes" id="UP001629246"/>
    </source>
</evidence>
<accession>A0ABW9ABW4</accession>
<protein>
    <submittedName>
        <fullName evidence="1">Biotin-independent malonate decarboxylase subunit gamma</fullName>
        <ecNumber evidence="1">4.1.1.88</ecNumber>
    </submittedName>
</protein>
<gene>
    <name evidence="1" type="primary">mdcE</name>
    <name evidence="1" type="ORF">PQR62_16830</name>
</gene>
<comment type="caution">
    <text evidence="1">The sequence shown here is derived from an EMBL/GenBank/DDBJ whole genome shotgun (WGS) entry which is preliminary data.</text>
</comment>
<evidence type="ECO:0000313" key="1">
    <source>
        <dbReference type="EMBL" id="MFL9925944.1"/>
    </source>
</evidence>
<dbReference type="Proteomes" id="UP001629246">
    <property type="component" value="Unassembled WGS sequence"/>
</dbReference>
<keyword evidence="2" id="KW-1185">Reference proteome</keyword>
<dbReference type="GO" id="GO:0016829">
    <property type="term" value="F:lyase activity"/>
    <property type="evidence" value="ECO:0007669"/>
    <property type="project" value="UniProtKB-KW"/>
</dbReference>
<proteinExistence type="predicted"/>
<dbReference type="NCBIfam" id="TIGR03134">
    <property type="entry name" value="malonate_gamma"/>
    <property type="match status" value="1"/>
</dbReference>
<keyword evidence="1" id="KW-0456">Lyase</keyword>
<organism evidence="1 2">
    <name type="scientific">Herbaspirillum lusitanum</name>
    <dbReference type="NCBI Taxonomy" id="213312"/>
    <lineage>
        <taxon>Bacteria</taxon>
        <taxon>Pseudomonadati</taxon>
        <taxon>Pseudomonadota</taxon>
        <taxon>Betaproteobacteria</taxon>
        <taxon>Burkholderiales</taxon>
        <taxon>Oxalobacteraceae</taxon>
        <taxon>Herbaspirillum</taxon>
    </lineage>
</organism>
<dbReference type="InterPro" id="IPR029045">
    <property type="entry name" value="ClpP/crotonase-like_dom_sf"/>
</dbReference>
<dbReference type="EMBL" id="JAQQFM010000007">
    <property type="protein sequence ID" value="MFL9925944.1"/>
    <property type="molecule type" value="Genomic_DNA"/>
</dbReference>
<dbReference type="SUPFAM" id="SSF52096">
    <property type="entry name" value="ClpP/crotonase"/>
    <property type="match status" value="1"/>
</dbReference>
<reference evidence="1 2" key="1">
    <citation type="journal article" date="2024" name="Chem. Sci.">
        <title>Discovery of megapolipeptins by genome mining of a Burkholderiales bacteria collection.</title>
        <authorList>
            <person name="Paulo B.S."/>
            <person name="Recchia M.J.J."/>
            <person name="Lee S."/>
            <person name="Fergusson C.H."/>
            <person name="Romanowski S.B."/>
            <person name="Hernandez A."/>
            <person name="Krull N."/>
            <person name="Liu D.Y."/>
            <person name="Cavanagh H."/>
            <person name="Bos A."/>
            <person name="Gray C.A."/>
            <person name="Murphy B.T."/>
            <person name="Linington R.G."/>
            <person name="Eustaquio A.S."/>
        </authorList>
    </citation>
    <scope>NUCLEOTIDE SEQUENCE [LARGE SCALE GENOMIC DNA]</scope>
    <source>
        <strain evidence="1 2">RL21-008-BIB-A</strain>
    </source>
</reference>
<dbReference type="Gene3D" id="3.90.226.10">
    <property type="entry name" value="2-enoyl-CoA Hydratase, Chain A, domain 1"/>
    <property type="match status" value="1"/>
</dbReference>
<sequence length="257" mass="27572">MQQNTSNNSSAAAAAVSAQVDWRALAQQLFPQGHQIEERDFFLSGSAQVDGETVTVVGTTGHTPIGIEIALAQAKTILNTVREHPGRAIVILVDTQGQRLRHRDEMLGINSYMAHLGKCVELARRSGHRIVGLVYDQALSGGFITSGLIADACYALPEATIRVMGLPAMARITKVAEERLTELAKSNPVFAPGPENYQRMGGVAGIWRGDLAQALATALKDAEPTDQRASVGQERGGRRWAQRVIDAVANDTPLAAR</sequence>
<dbReference type="Pfam" id="PF06833">
    <property type="entry name" value="MdcE"/>
    <property type="match status" value="1"/>
</dbReference>
<name>A0ABW9ABW4_9BURK</name>
<dbReference type="RefSeq" id="WP_408159142.1">
    <property type="nucleotide sequence ID" value="NZ_JAQQFM010000007.1"/>
</dbReference>
<dbReference type="EC" id="4.1.1.88" evidence="1"/>
<dbReference type="InterPro" id="IPR009648">
    <property type="entry name" value="Malonate_gamma"/>
</dbReference>